<sequence length="62" mass="6353">MLGWNVSGVVEEIGFGVADFRLGDEVFVRSAVPTAASAAVCALRSARTSRIGVSAPADVQTS</sequence>
<dbReference type="SUPFAM" id="SSF50129">
    <property type="entry name" value="GroES-like"/>
    <property type="match status" value="1"/>
</dbReference>
<dbReference type="Proteomes" id="UP001385809">
    <property type="component" value="Unassembled WGS sequence"/>
</dbReference>
<evidence type="ECO:0000313" key="2">
    <source>
        <dbReference type="Proteomes" id="UP001385809"/>
    </source>
</evidence>
<protein>
    <submittedName>
        <fullName evidence="1">Uncharacterized protein</fullName>
    </submittedName>
</protein>
<name>A0ABU8MU67_9PSEU</name>
<dbReference type="EMBL" id="JBBEGN010000013">
    <property type="protein sequence ID" value="MEJ2870493.1"/>
    <property type="molecule type" value="Genomic_DNA"/>
</dbReference>
<organism evidence="1 2">
    <name type="scientific">Actinomycetospora aurantiaca</name>
    <dbReference type="NCBI Taxonomy" id="3129233"/>
    <lineage>
        <taxon>Bacteria</taxon>
        <taxon>Bacillati</taxon>
        <taxon>Actinomycetota</taxon>
        <taxon>Actinomycetes</taxon>
        <taxon>Pseudonocardiales</taxon>
        <taxon>Pseudonocardiaceae</taxon>
        <taxon>Actinomycetospora</taxon>
    </lineage>
</organism>
<proteinExistence type="predicted"/>
<dbReference type="RefSeq" id="WP_337697061.1">
    <property type="nucleotide sequence ID" value="NZ_JBBEGN010000013.1"/>
</dbReference>
<dbReference type="InterPro" id="IPR011032">
    <property type="entry name" value="GroES-like_sf"/>
</dbReference>
<gene>
    <name evidence="1" type="ORF">WCD74_22185</name>
</gene>
<evidence type="ECO:0000313" key="1">
    <source>
        <dbReference type="EMBL" id="MEJ2870493.1"/>
    </source>
</evidence>
<keyword evidence="2" id="KW-1185">Reference proteome</keyword>
<reference evidence="1 2" key="1">
    <citation type="submission" date="2024-03" db="EMBL/GenBank/DDBJ databases">
        <title>Actinomycetospora sp. OC33-EN08, a novel actinomycete isolated from wild orchid (Aerides multiflora).</title>
        <authorList>
            <person name="Suriyachadkun C."/>
        </authorList>
    </citation>
    <scope>NUCLEOTIDE SEQUENCE [LARGE SCALE GENOMIC DNA]</scope>
    <source>
        <strain evidence="1 2">OC33-EN08</strain>
    </source>
</reference>
<dbReference type="Gene3D" id="3.90.180.10">
    <property type="entry name" value="Medium-chain alcohol dehydrogenases, catalytic domain"/>
    <property type="match status" value="1"/>
</dbReference>
<accession>A0ABU8MU67</accession>
<comment type="caution">
    <text evidence="1">The sequence shown here is derived from an EMBL/GenBank/DDBJ whole genome shotgun (WGS) entry which is preliminary data.</text>
</comment>